<reference evidence="1 2" key="1">
    <citation type="submission" date="2013-05" db="EMBL/GenBank/DDBJ databases">
        <title>Draft genome of the parasitic nematode Anyclostoma ceylanicum.</title>
        <authorList>
            <person name="Mitreva M."/>
        </authorList>
    </citation>
    <scope>NUCLEOTIDE SEQUENCE [LARGE SCALE GENOMIC DNA]</scope>
</reference>
<accession>A0A0D6M0C3</accession>
<protein>
    <submittedName>
        <fullName evidence="1">Uncharacterized protein</fullName>
    </submittedName>
</protein>
<gene>
    <name evidence="1" type="ORF">ANCCEY_07573</name>
</gene>
<evidence type="ECO:0000313" key="2">
    <source>
        <dbReference type="Proteomes" id="UP000054495"/>
    </source>
</evidence>
<proteinExistence type="predicted"/>
<sequence>MQMPTRQSSSITSQMLMMSSSHAAQPQYSTASVYNSVPHVSHTQRSSGVQWKGTNFLVRRHHRRCSALSSAALS</sequence>
<evidence type="ECO:0000313" key="1">
    <source>
        <dbReference type="EMBL" id="EPB73327.1"/>
    </source>
</evidence>
<dbReference type="AlphaFoldDB" id="A0A0D6M0C3"/>
<organism evidence="1 2">
    <name type="scientific">Ancylostoma ceylanicum</name>
    <dbReference type="NCBI Taxonomy" id="53326"/>
    <lineage>
        <taxon>Eukaryota</taxon>
        <taxon>Metazoa</taxon>
        <taxon>Ecdysozoa</taxon>
        <taxon>Nematoda</taxon>
        <taxon>Chromadorea</taxon>
        <taxon>Rhabditida</taxon>
        <taxon>Rhabditina</taxon>
        <taxon>Rhabditomorpha</taxon>
        <taxon>Strongyloidea</taxon>
        <taxon>Ancylostomatidae</taxon>
        <taxon>Ancylostomatinae</taxon>
        <taxon>Ancylostoma</taxon>
    </lineage>
</organism>
<keyword evidence="2" id="KW-1185">Reference proteome</keyword>
<dbReference type="EMBL" id="KE124994">
    <property type="protein sequence ID" value="EPB73327.1"/>
    <property type="molecule type" value="Genomic_DNA"/>
</dbReference>
<name>A0A0D6M0C3_9BILA</name>
<dbReference type="Proteomes" id="UP000054495">
    <property type="component" value="Unassembled WGS sequence"/>
</dbReference>